<proteinExistence type="predicted"/>
<dbReference type="Proteomes" id="UP000256379">
    <property type="component" value="Unassembled WGS sequence"/>
</dbReference>
<reference evidence="2 3" key="1">
    <citation type="submission" date="2018-04" db="EMBL/GenBank/DDBJ databases">
        <title>Novel Campyloabacter and Helicobacter Species and Strains.</title>
        <authorList>
            <person name="Mannion A.J."/>
            <person name="Shen Z."/>
            <person name="Fox J.G."/>
        </authorList>
    </citation>
    <scope>NUCLEOTIDE SEQUENCE [LARGE SCALE GENOMIC DNA]</scope>
    <source>
        <strain evidence="2 3">MIT 17-337</strain>
    </source>
</reference>
<evidence type="ECO:0000313" key="3">
    <source>
        <dbReference type="Proteomes" id="UP000256379"/>
    </source>
</evidence>
<name>A0A3D8IP44_9HELI</name>
<evidence type="ECO:0000313" key="2">
    <source>
        <dbReference type="EMBL" id="RDU66992.1"/>
    </source>
</evidence>
<keyword evidence="3" id="KW-1185">Reference proteome</keyword>
<organism evidence="2 3">
    <name type="scientific">Helicobacter didelphidarum</name>
    <dbReference type="NCBI Taxonomy" id="2040648"/>
    <lineage>
        <taxon>Bacteria</taxon>
        <taxon>Pseudomonadati</taxon>
        <taxon>Campylobacterota</taxon>
        <taxon>Epsilonproteobacteria</taxon>
        <taxon>Campylobacterales</taxon>
        <taxon>Helicobacteraceae</taxon>
        <taxon>Helicobacter</taxon>
    </lineage>
</organism>
<evidence type="ECO:0000256" key="1">
    <source>
        <dbReference type="SAM" id="MobiDB-lite"/>
    </source>
</evidence>
<protein>
    <submittedName>
        <fullName evidence="2">Uncharacterized protein</fullName>
    </submittedName>
</protein>
<comment type="caution">
    <text evidence="2">The sequence shown here is derived from an EMBL/GenBank/DDBJ whole genome shotgun (WGS) entry which is preliminary data.</text>
</comment>
<accession>A0A3D8IP44</accession>
<dbReference type="AlphaFoldDB" id="A0A3D8IP44"/>
<dbReference type="RefSeq" id="WP_115542287.1">
    <property type="nucleotide sequence ID" value="NZ_NXLQ01000002.1"/>
</dbReference>
<feature type="region of interest" description="Disordered" evidence="1">
    <location>
        <begin position="139"/>
        <end position="168"/>
    </location>
</feature>
<dbReference type="EMBL" id="NXLQ01000002">
    <property type="protein sequence ID" value="RDU66992.1"/>
    <property type="molecule type" value="Genomic_DNA"/>
</dbReference>
<gene>
    <name evidence="2" type="ORF">CQA53_01640</name>
</gene>
<feature type="compositionally biased region" description="Polar residues" evidence="1">
    <location>
        <begin position="141"/>
        <end position="168"/>
    </location>
</feature>
<sequence>MGNKILAILDPQTAYNLEQNPSQRDKLFPKNKYEIIANDELENSGYKFKNGNKVLTIQEIQKNGNQVALPLEPHDNMYDFGNIDIYDYKLQIIRELLFFMGATDIKEVHAMSSSSSSKSKSNIGGKLDVSYRLHGGGISANRESQVSNKEANSMQQTGSFSVEPNSAKKSPQDLQKWIEAEHINTGMLPNQIRSALTTYREGGTLQAFEFEVSISKSIEEYQSTLSHLKGNLSVAGGLFKAELEGMLEQTTQYQKQENKHMKYIVKF</sequence>